<feature type="transmembrane region" description="Helical" evidence="16">
    <location>
        <begin position="63"/>
        <end position="91"/>
    </location>
</feature>
<evidence type="ECO:0000259" key="17">
    <source>
        <dbReference type="PROSITE" id="PS50262"/>
    </source>
</evidence>
<keyword evidence="8 16" id="KW-0472">Membrane</keyword>
<dbReference type="Proteomes" id="UP001591681">
    <property type="component" value="Unassembled WGS sequence"/>
</dbReference>
<dbReference type="PRINTS" id="PR00237">
    <property type="entry name" value="GPCRRHODOPSN"/>
</dbReference>
<evidence type="ECO:0000256" key="4">
    <source>
        <dbReference type="ARBA" id="ARBA00022553"/>
    </source>
</evidence>
<feature type="transmembrane region" description="Helical" evidence="16">
    <location>
        <begin position="29"/>
        <end position="51"/>
    </location>
</feature>
<feature type="transmembrane region" description="Helical" evidence="16">
    <location>
        <begin position="198"/>
        <end position="227"/>
    </location>
</feature>
<dbReference type="EMBL" id="JBHFQA010000012">
    <property type="protein sequence ID" value="KAL2089950.1"/>
    <property type="molecule type" value="Genomic_DNA"/>
</dbReference>
<keyword evidence="10 14" id="KW-0675">Receptor</keyword>
<evidence type="ECO:0000313" key="18">
    <source>
        <dbReference type="EMBL" id="KAL2089950.1"/>
    </source>
</evidence>
<dbReference type="SUPFAM" id="SSF81321">
    <property type="entry name" value="Family A G protein-coupled receptor-like"/>
    <property type="match status" value="1"/>
</dbReference>
<comment type="similarity">
    <text evidence="14">Belongs to the G-protein coupled receptor 1 family.</text>
</comment>
<comment type="caution">
    <text evidence="18">The sequence shown here is derived from an EMBL/GenBank/DDBJ whole genome shotgun (WGS) entry which is preliminary data.</text>
</comment>
<dbReference type="AlphaFoldDB" id="A0ABD1JST8"/>
<feature type="transmembrane region" description="Helical" evidence="16">
    <location>
        <begin position="252"/>
        <end position="279"/>
    </location>
</feature>
<dbReference type="PANTHER" id="PTHR11866:SF4">
    <property type="entry name" value="PROSTAGLANDIN F2-ALPHA RECEPTOR"/>
    <property type="match status" value="1"/>
</dbReference>
<dbReference type="PROSITE" id="PS00237">
    <property type="entry name" value="G_PROTEIN_RECEP_F1_1"/>
    <property type="match status" value="1"/>
</dbReference>
<feature type="transmembrane region" description="Helical" evidence="16">
    <location>
        <begin position="159"/>
        <end position="178"/>
    </location>
</feature>
<keyword evidence="19" id="KW-1185">Reference proteome</keyword>
<dbReference type="Gene3D" id="1.20.1070.10">
    <property type="entry name" value="Rhodopsin 7-helix transmembrane proteins"/>
    <property type="match status" value="1"/>
</dbReference>
<evidence type="ECO:0000256" key="7">
    <source>
        <dbReference type="ARBA" id="ARBA00023040"/>
    </source>
</evidence>
<dbReference type="InterPro" id="IPR008365">
    <property type="entry name" value="Prostanoid_rcpt"/>
</dbReference>
<evidence type="ECO:0000256" key="10">
    <source>
        <dbReference type="ARBA" id="ARBA00023170"/>
    </source>
</evidence>
<dbReference type="Pfam" id="PF00001">
    <property type="entry name" value="7tm_1"/>
    <property type="match status" value="1"/>
</dbReference>
<dbReference type="FunFam" id="1.20.1070.10:FF:000163">
    <property type="entry name" value="Thromboxane A2 receptor"/>
    <property type="match status" value="1"/>
</dbReference>
<evidence type="ECO:0000256" key="6">
    <source>
        <dbReference type="ARBA" id="ARBA00022989"/>
    </source>
</evidence>
<keyword evidence="4" id="KW-0597">Phosphoprotein</keyword>
<dbReference type="InterPro" id="IPR017452">
    <property type="entry name" value="GPCR_Rhodpsn_7TM"/>
</dbReference>
<keyword evidence="9" id="KW-1015">Disulfide bond</keyword>
<keyword evidence="5 14" id="KW-0812">Transmembrane</keyword>
<feature type="region of interest" description="Disordered" evidence="15">
    <location>
        <begin position="1"/>
        <end position="21"/>
    </location>
</feature>
<keyword evidence="11" id="KW-0325">Glycoprotein</keyword>
<keyword evidence="3" id="KW-1003">Cell membrane</keyword>
<evidence type="ECO:0000256" key="16">
    <source>
        <dbReference type="SAM" id="Phobius"/>
    </source>
</evidence>
<keyword evidence="6 16" id="KW-1133">Transmembrane helix</keyword>
<evidence type="ECO:0000256" key="11">
    <source>
        <dbReference type="ARBA" id="ARBA00023180"/>
    </source>
</evidence>
<comment type="subcellular location">
    <subcellularLocation>
        <location evidence="1">Cell membrane</location>
        <topology evidence="1">Multi-pass membrane protein</topology>
    </subcellularLocation>
</comment>
<dbReference type="PRINTS" id="PR01788">
    <property type="entry name" value="PROSTANOIDR"/>
</dbReference>
<dbReference type="PRINTS" id="PR00429">
    <property type="entry name" value="THROMBOXANER"/>
</dbReference>
<evidence type="ECO:0000256" key="5">
    <source>
        <dbReference type="ARBA" id="ARBA00022692"/>
    </source>
</evidence>
<evidence type="ECO:0000256" key="8">
    <source>
        <dbReference type="ARBA" id="ARBA00023136"/>
    </source>
</evidence>
<evidence type="ECO:0000256" key="2">
    <source>
        <dbReference type="ARBA" id="ARBA00017628"/>
    </source>
</evidence>
<keyword evidence="7 14" id="KW-0297">G-protein coupled receptor</keyword>
<organism evidence="18 19">
    <name type="scientific">Coilia grayii</name>
    <name type="common">Gray's grenadier anchovy</name>
    <dbReference type="NCBI Taxonomy" id="363190"/>
    <lineage>
        <taxon>Eukaryota</taxon>
        <taxon>Metazoa</taxon>
        <taxon>Chordata</taxon>
        <taxon>Craniata</taxon>
        <taxon>Vertebrata</taxon>
        <taxon>Euteleostomi</taxon>
        <taxon>Actinopterygii</taxon>
        <taxon>Neopterygii</taxon>
        <taxon>Teleostei</taxon>
        <taxon>Clupei</taxon>
        <taxon>Clupeiformes</taxon>
        <taxon>Clupeoidei</taxon>
        <taxon>Engraulidae</taxon>
        <taxon>Coilinae</taxon>
        <taxon>Coilia</taxon>
    </lineage>
</organism>
<dbReference type="InterPro" id="IPR001105">
    <property type="entry name" value="Thbox_rcpt"/>
</dbReference>
<evidence type="ECO:0000256" key="14">
    <source>
        <dbReference type="RuleBase" id="RU000688"/>
    </source>
</evidence>
<accession>A0ABD1JST8</accession>
<sequence>MTHNRSSEPGCLPGGSASNSTRGQAEVSVMSSIISMSVGILSNTLALFILVKAYQRFRLKSKACFLLLASGLVITDCLGHLINGSLVFYVYSYHKDWEAFDPKRILCGVFGASMVFFGLSPLLLGGVMAVERYLGVTHPFFHSAVIASRHTKTLMGSTWLLALFVALLPILLCRPYQVQCSRSWCFFRLVGARDWRDALSPVLFATLGLLALFVSIVCNAMTGFALLQSRQRSHRDRHHHHRRKSSAHHSEMIYQLLVIMIVSCVCWGPFLVNVIILSINDQDQRAYTRMLLTVRMATWNQILDPWVYILLRKAVLKKLFVFTHRCFGTRPKQLYSWRCVTLMRSVEISTSVISRPGSFSPEGGALPEPHHHAQSAVRPANRI</sequence>
<gene>
    <name evidence="18" type="ORF">ACEWY4_014638</name>
</gene>
<evidence type="ECO:0000256" key="1">
    <source>
        <dbReference type="ARBA" id="ARBA00004651"/>
    </source>
</evidence>
<evidence type="ECO:0000256" key="13">
    <source>
        <dbReference type="ARBA" id="ARBA00029815"/>
    </source>
</evidence>
<feature type="region of interest" description="Disordered" evidence="15">
    <location>
        <begin position="361"/>
        <end position="383"/>
    </location>
</feature>
<evidence type="ECO:0000256" key="15">
    <source>
        <dbReference type="SAM" id="MobiDB-lite"/>
    </source>
</evidence>
<feature type="transmembrane region" description="Helical" evidence="16">
    <location>
        <begin position="103"/>
        <end position="124"/>
    </location>
</feature>
<feature type="domain" description="G-protein coupled receptors family 1 profile" evidence="17">
    <location>
        <begin position="42"/>
        <end position="308"/>
    </location>
</feature>
<protein>
    <recommendedName>
        <fullName evidence="2">Thromboxane A2 receptor</fullName>
    </recommendedName>
    <alternativeName>
        <fullName evidence="13">Prostanoid TP receptor</fullName>
    </alternativeName>
</protein>
<dbReference type="GO" id="GO:0005886">
    <property type="term" value="C:plasma membrane"/>
    <property type="evidence" value="ECO:0007669"/>
    <property type="project" value="UniProtKB-SubCell"/>
</dbReference>
<dbReference type="InterPro" id="IPR000276">
    <property type="entry name" value="GPCR_Rhodpsn"/>
</dbReference>
<keyword evidence="12 14" id="KW-0807">Transducer</keyword>
<dbReference type="PROSITE" id="PS50262">
    <property type="entry name" value="G_PROTEIN_RECEP_F1_2"/>
    <property type="match status" value="1"/>
</dbReference>
<proteinExistence type="inferred from homology"/>
<evidence type="ECO:0000256" key="3">
    <source>
        <dbReference type="ARBA" id="ARBA00022475"/>
    </source>
</evidence>
<reference evidence="18 19" key="1">
    <citation type="submission" date="2024-09" db="EMBL/GenBank/DDBJ databases">
        <title>A chromosome-level genome assembly of Gray's grenadier anchovy, Coilia grayii.</title>
        <authorList>
            <person name="Fu Z."/>
        </authorList>
    </citation>
    <scope>NUCLEOTIDE SEQUENCE [LARGE SCALE GENOMIC DNA]</scope>
    <source>
        <strain evidence="18">G4</strain>
        <tissue evidence="18">Muscle</tissue>
    </source>
</reference>
<evidence type="ECO:0000256" key="12">
    <source>
        <dbReference type="ARBA" id="ARBA00023224"/>
    </source>
</evidence>
<evidence type="ECO:0000256" key="9">
    <source>
        <dbReference type="ARBA" id="ARBA00023157"/>
    </source>
</evidence>
<dbReference type="GO" id="GO:0004960">
    <property type="term" value="F:thromboxane receptor activity"/>
    <property type="evidence" value="ECO:0007669"/>
    <property type="project" value="UniProtKB-ARBA"/>
</dbReference>
<name>A0ABD1JST8_9TELE</name>
<dbReference type="PANTHER" id="PTHR11866">
    <property type="entry name" value="G-PROTEIN COUPLED RECEPTOR FAMILY 1 MEMBER"/>
    <property type="match status" value="1"/>
</dbReference>
<evidence type="ECO:0000313" key="19">
    <source>
        <dbReference type="Proteomes" id="UP001591681"/>
    </source>
</evidence>